<keyword evidence="4" id="KW-1185">Reference proteome</keyword>
<dbReference type="InterPro" id="IPR011626">
    <property type="entry name" value="Alpha-macroglobulin_TED"/>
</dbReference>
<gene>
    <name evidence="5" type="primary">LOC115226007</name>
</gene>
<dbReference type="PANTHER" id="PTHR11412">
    <property type="entry name" value="MACROGLOBULIN / COMPLEMENT"/>
    <property type="match status" value="1"/>
</dbReference>
<dbReference type="Pfam" id="PF07678">
    <property type="entry name" value="TED_complement"/>
    <property type="match status" value="1"/>
</dbReference>
<dbReference type="SMART" id="SM01361">
    <property type="entry name" value="A2M_recep"/>
    <property type="match status" value="1"/>
</dbReference>
<dbReference type="Pfam" id="PF07677">
    <property type="entry name" value="A2M_recep"/>
    <property type="match status" value="1"/>
</dbReference>
<dbReference type="PANTHER" id="PTHR11412:SF136">
    <property type="entry name" value="CD109 ANTIGEN"/>
    <property type="match status" value="1"/>
</dbReference>
<dbReference type="AlphaFoldDB" id="A0A6P7TVQ3"/>
<dbReference type="Proteomes" id="UP000515154">
    <property type="component" value="Linkage group LG29"/>
</dbReference>
<protein>
    <submittedName>
        <fullName evidence="5">CD109 antigen</fullName>
    </submittedName>
</protein>
<dbReference type="GO" id="GO:0005615">
    <property type="term" value="C:extracellular space"/>
    <property type="evidence" value="ECO:0007669"/>
    <property type="project" value="InterPro"/>
</dbReference>
<dbReference type="SUPFAM" id="SSF49410">
    <property type="entry name" value="Alpha-macroglobulin receptor domain"/>
    <property type="match status" value="1"/>
</dbReference>
<organism evidence="4 5">
    <name type="scientific">Octopus sinensis</name>
    <name type="common">East Asian common octopus</name>
    <dbReference type="NCBI Taxonomy" id="2607531"/>
    <lineage>
        <taxon>Eukaryota</taxon>
        <taxon>Metazoa</taxon>
        <taxon>Spiralia</taxon>
        <taxon>Lophotrochozoa</taxon>
        <taxon>Mollusca</taxon>
        <taxon>Cephalopoda</taxon>
        <taxon>Coleoidea</taxon>
        <taxon>Octopodiformes</taxon>
        <taxon>Octopoda</taxon>
        <taxon>Incirrata</taxon>
        <taxon>Octopodidae</taxon>
        <taxon>Octopus</taxon>
    </lineage>
</organism>
<keyword evidence="1" id="KW-0732">Signal</keyword>
<dbReference type="SUPFAM" id="SSF48239">
    <property type="entry name" value="Terpenoid cyclases/Protein prenyltransferases"/>
    <property type="match status" value="1"/>
</dbReference>
<evidence type="ECO:0000259" key="3">
    <source>
        <dbReference type="SMART" id="SM01361"/>
    </source>
</evidence>
<dbReference type="Gene3D" id="2.60.40.690">
    <property type="entry name" value="Alpha-macroglobulin, receptor-binding domain"/>
    <property type="match status" value="1"/>
</dbReference>
<name>A0A6P7TVQ3_9MOLL</name>
<dbReference type="InterPro" id="IPR008930">
    <property type="entry name" value="Terpenoid_cyclase/PrenylTrfase"/>
</dbReference>
<dbReference type="Gene3D" id="1.50.10.20">
    <property type="match status" value="1"/>
</dbReference>
<proteinExistence type="predicted"/>
<evidence type="ECO:0000313" key="5">
    <source>
        <dbReference type="RefSeq" id="XP_029652841.1"/>
    </source>
</evidence>
<evidence type="ECO:0000313" key="4">
    <source>
        <dbReference type="Proteomes" id="UP000515154"/>
    </source>
</evidence>
<evidence type="ECO:0000256" key="1">
    <source>
        <dbReference type="ARBA" id="ARBA00022729"/>
    </source>
</evidence>
<dbReference type="InterPro" id="IPR036595">
    <property type="entry name" value="A-macroglobulin_rcpt-bd_sf"/>
</dbReference>
<evidence type="ECO:0000256" key="2">
    <source>
        <dbReference type="ARBA" id="ARBA00022966"/>
    </source>
</evidence>
<dbReference type="KEGG" id="osn:115226007"/>
<dbReference type="InterPro" id="IPR050473">
    <property type="entry name" value="A2M/Complement_sys"/>
</dbReference>
<feature type="domain" description="Alpha-macroglobulin receptor-binding" evidence="3">
    <location>
        <begin position="174"/>
        <end position="259"/>
    </location>
</feature>
<sequence length="291" mass="32134">MAPRPISRVAGDSKSVELAAYILLAYSYKNIIEESIPFYNFLVRQRNSHGGFRSTQDTVMGLAALTQYALLFSQKKDSAVDVKIKTNGGTEYSFPTITHANSIMLYNKDLPSSTKSVEIGVTGNGFVLVQVNWQYNLIPDDKAAVMAIKLKRKKSVPETAKYDACVKYTGKDDTGMVLVSINTLSGFTANLVDQSSNPLIKRSEVDDNKLVVYLDSLPSNKETCIPVQMDLENNVEKIKPQVAEVVMYYQPDQRADTTYSISDPITAGCNMLQSVCLVITLLSTALFNLLI</sequence>
<dbReference type="RefSeq" id="XP_029652841.1">
    <property type="nucleotide sequence ID" value="XM_029796981.2"/>
</dbReference>
<dbReference type="InterPro" id="IPR009048">
    <property type="entry name" value="A-macroglobulin_rcpt-bd"/>
</dbReference>
<accession>A0A6P7TVQ3</accession>
<reference evidence="5" key="1">
    <citation type="submission" date="2025-08" db="UniProtKB">
        <authorList>
            <consortium name="RefSeq"/>
        </authorList>
    </citation>
    <scope>IDENTIFICATION</scope>
</reference>
<keyword evidence="2" id="KW-0882">Thioester bond</keyword>